<dbReference type="PANTHER" id="PTHR37528:SF1">
    <property type="entry name" value="UPF0149 PROTEIN YGFB"/>
    <property type="match status" value="1"/>
</dbReference>
<dbReference type="AlphaFoldDB" id="A0A2K9LM10"/>
<comment type="similarity">
    <text evidence="1">Belongs to the UPF0149 family.</text>
</comment>
<proteinExistence type="inferred from homology"/>
<dbReference type="PANTHER" id="PTHR37528">
    <property type="entry name" value="UPF0149 PROTEIN YGFB"/>
    <property type="match status" value="1"/>
</dbReference>
<dbReference type="Pfam" id="PF03695">
    <property type="entry name" value="UPF0149"/>
    <property type="match status" value="1"/>
</dbReference>
<dbReference type="GO" id="GO:0005829">
    <property type="term" value="C:cytosol"/>
    <property type="evidence" value="ECO:0007669"/>
    <property type="project" value="TreeGrafter"/>
</dbReference>
<protein>
    <recommendedName>
        <fullName evidence="4">YecA family protein</fullName>
    </recommendedName>
</protein>
<gene>
    <name evidence="2" type="ORF">Kalk_13470</name>
</gene>
<organism evidence="2 3">
    <name type="scientific">Ketobacter alkanivorans</name>
    <dbReference type="NCBI Taxonomy" id="1917421"/>
    <lineage>
        <taxon>Bacteria</taxon>
        <taxon>Pseudomonadati</taxon>
        <taxon>Pseudomonadota</taxon>
        <taxon>Gammaproteobacteria</taxon>
        <taxon>Pseudomonadales</taxon>
        <taxon>Ketobacteraceae</taxon>
        <taxon>Ketobacter</taxon>
    </lineage>
</organism>
<dbReference type="Gene3D" id="1.20.120.740">
    <property type="entry name" value="YgfB uncharacterised protein family UPF0149, PF03695"/>
    <property type="match status" value="1"/>
</dbReference>
<dbReference type="EMBL" id="CP022684">
    <property type="protein sequence ID" value="AUM13368.1"/>
    <property type="molecule type" value="Genomic_DNA"/>
</dbReference>
<reference evidence="3" key="1">
    <citation type="submission" date="2017-08" db="EMBL/GenBank/DDBJ databases">
        <title>Direct submision.</title>
        <authorList>
            <person name="Kim S.-J."/>
            <person name="Rhee S.-K."/>
        </authorList>
    </citation>
    <scope>NUCLEOTIDE SEQUENCE [LARGE SCALE GENOMIC DNA]</scope>
    <source>
        <strain evidence="3">GI5</strain>
    </source>
</reference>
<dbReference type="SUPFAM" id="SSF101327">
    <property type="entry name" value="YgfB-like"/>
    <property type="match status" value="1"/>
</dbReference>
<dbReference type="KEGG" id="kak:Kalk_13470"/>
<sequence>MAFVFVAKIDEFVNAGFKVFEKLLNFVHRIWSQFLFSMLHQVLWRHYGPFLFRAEPHIKLSPIPGFATSYGVLQCLGVLNFGKIAMSSQSEDILDFYELEAELQKIEALATPSEAHGILCGQLSAGFKSDQMVWLKEYLPNLGVKGEPWENTRDWFFQLHKFTLEELVDDQFNFMPLLPDDEDPLDARLGALAEWCSGFLAGFGGAGARKPEEFTEDALTALRDIQQISQVDPEIDEEEDGEAAYFEVLEYVRMAALMIFTEFALDRDSVVPPGATIH</sequence>
<dbReference type="InterPro" id="IPR011978">
    <property type="entry name" value="YgfB-like"/>
</dbReference>
<evidence type="ECO:0000313" key="3">
    <source>
        <dbReference type="Proteomes" id="UP000235116"/>
    </source>
</evidence>
<name>A0A2K9LM10_9GAMM</name>
<keyword evidence="3" id="KW-1185">Reference proteome</keyword>
<evidence type="ECO:0000256" key="1">
    <source>
        <dbReference type="ARBA" id="ARBA00038308"/>
    </source>
</evidence>
<dbReference type="Proteomes" id="UP000235116">
    <property type="component" value="Chromosome"/>
</dbReference>
<accession>A0A2K9LM10</accession>
<dbReference type="InterPro" id="IPR036255">
    <property type="entry name" value="YgfB-like_sf"/>
</dbReference>
<evidence type="ECO:0008006" key="4">
    <source>
        <dbReference type="Google" id="ProtNLM"/>
    </source>
</evidence>
<evidence type="ECO:0000313" key="2">
    <source>
        <dbReference type="EMBL" id="AUM13368.1"/>
    </source>
</evidence>